<evidence type="ECO:0000313" key="7">
    <source>
        <dbReference type="EMBL" id="ACL56402.1"/>
    </source>
</evidence>
<dbReference type="Pfam" id="PF00691">
    <property type="entry name" value="OmpA"/>
    <property type="match status" value="1"/>
</dbReference>
<dbReference type="Proteomes" id="UP000008207">
    <property type="component" value="Chromosome"/>
</dbReference>
<dbReference type="eggNOG" id="COG2885">
    <property type="taxonomic scope" value="Bacteria"/>
</dbReference>
<dbReference type="PROSITE" id="PS51123">
    <property type="entry name" value="OMPA_2"/>
    <property type="match status" value="1"/>
</dbReference>
<dbReference type="CDD" id="cd07185">
    <property type="entry name" value="OmpA_C-like"/>
    <property type="match status" value="1"/>
</dbReference>
<sequence length="213" mass="22435">MTGSAEHASRGLRRAAFLAGLALLGSAVGAQAQAVTEEEIFEALAPRPLSRSLSLTVRSDAGSEGRAFLDTLRNRTSFSQAEREQLAAAAAERPSIDLDVPFAYNSATIGRTALPVVKMLGATLARPQLASSIILIVGHTDAKGSDRVNQLLSERRAEAVKQYIVQNYGVPAGNLVAVGYGKSRLKDPANPLAPANRRVTAVNMSAVKSAARE</sequence>
<dbReference type="RefSeq" id="WP_015928098.1">
    <property type="nucleotide sequence ID" value="NC_011894.1"/>
</dbReference>
<dbReference type="InterPro" id="IPR006664">
    <property type="entry name" value="OMP_bac"/>
</dbReference>
<comment type="subcellular location">
    <subcellularLocation>
        <location evidence="1">Cell outer membrane</location>
    </subcellularLocation>
</comment>
<dbReference type="KEGG" id="mno:Mnod_1403"/>
<proteinExistence type="predicted"/>
<evidence type="ECO:0000313" key="8">
    <source>
        <dbReference type="Proteomes" id="UP000008207"/>
    </source>
</evidence>
<dbReference type="SUPFAM" id="SSF103088">
    <property type="entry name" value="OmpA-like"/>
    <property type="match status" value="1"/>
</dbReference>
<organism evidence="7 8">
    <name type="scientific">Methylobacterium nodulans (strain LMG 21967 / CNCM I-2342 / ORS 2060)</name>
    <dbReference type="NCBI Taxonomy" id="460265"/>
    <lineage>
        <taxon>Bacteria</taxon>
        <taxon>Pseudomonadati</taxon>
        <taxon>Pseudomonadota</taxon>
        <taxon>Alphaproteobacteria</taxon>
        <taxon>Hyphomicrobiales</taxon>
        <taxon>Methylobacteriaceae</taxon>
        <taxon>Methylobacterium</taxon>
    </lineage>
</organism>
<name>B8IM58_METNO</name>
<dbReference type="AlphaFoldDB" id="B8IM58"/>
<dbReference type="GO" id="GO:0009279">
    <property type="term" value="C:cell outer membrane"/>
    <property type="evidence" value="ECO:0007669"/>
    <property type="project" value="UniProtKB-SubCell"/>
</dbReference>
<dbReference type="InterPro" id="IPR006690">
    <property type="entry name" value="OMPA-like_CS"/>
</dbReference>
<dbReference type="PRINTS" id="PR01021">
    <property type="entry name" value="OMPADOMAIN"/>
</dbReference>
<evidence type="ECO:0000256" key="2">
    <source>
        <dbReference type="ARBA" id="ARBA00023136"/>
    </source>
</evidence>
<dbReference type="PANTHER" id="PTHR30329">
    <property type="entry name" value="STATOR ELEMENT OF FLAGELLAR MOTOR COMPLEX"/>
    <property type="match status" value="1"/>
</dbReference>
<keyword evidence="8" id="KW-1185">Reference proteome</keyword>
<dbReference type="PROSITE" id="PS01068">
    <property type="entry name" value="OMPA_1"/>
    <property type="match status" value="1"/>
</dbReference>
<evidence type="ECO:0000256" key="1">
    <source>
        <dbReference type="ARBA" id="ARBA00004442"/>
    </source>
</evidence>
<dbReference type="InterPro" id="IPR006665">
    <property type="entry name" value="OmpA-like"/>
</dbReference>
<feature type="domain" description="OmpA-like" evidence="6">
    <location>
        <begin position="89"/>
        <end position="207"/>
    </location>
</feature>
<dbReference type="STRING" id="460265.Mnod_1403"/>
<dbReference type="HOGENOM" id="CLU_016890_5_2_5"/>
<dbReference type="PANTHER" id="PTHR30329:SF21">
    <property type="entry name" value="LIPOPROTEIN YIAD-RELATED"/>
    <property type="match status" value="1"/>
</dbReference>
<dbReference type="Gene3D" id="3.30.1330.60">
    <property type="entry name" value="OmpA-like domain"/>
    <property type="match status" value="1"/>
</dbReference>
<reference evidence="7 8" key="1">
    <citation type="submission" date="2009-01" db="EMBL/GenBank/DDBJ databases">
        <title>Complete sequence of chromosome of Methylobacterium nodulans ORS 2060.</title>
        <authorList>
            <consortium name="US DOE Joint Genome Institute"/>
            <person name="Lucas S."/>
            <person name="Copeland A."/>
            <person name="Lapidus A."/>
            <person name="Glavina del Rio T."/>
            <person name="Dalin E."/>
            <person name="Tice H."/>
            <person name="Bruce D."/>
            <person name="Goodwin L."/>
            <person name="Pitluck S."/>
            <person name="Sims D."/>
            <person name="Brettin T."/>
            <person name="Detter J.C."/>
            <person name="Han C."/>
            <person name="Larimer F."/>
            <person name="Land M."/>
            <person name="Hauser L."/>
            <person name="Kyrpides N."/>
            <person name="Ivanova N."/>
            <person name="Marx C.J."/>
            <person name="Richardson P."/>
        </authorList>
    </citation>
    <scope>NUCLEOTIDE SEQUENCE [LARGE SCALE GENOMIC DNA]</scope>
    <source>
        <strain evidence="8">LMG 21967 / CNCM I-2342 / ORS 2060</strain>
    </source>
</reference>
<dbReference type="OrthoDB" id="9814546at2"/>
<protein>
    <submittedName>
        <fullName evidence="7">OmpA/MotB domain protein</fullName>
    </submittedName>
</protein>
<feature type="chain" id="PRO_5002874647" evidence="5">
    <location>
        <begin position="33"/>
        <end position="213"/>
    </location>
</feature>
<evidence type="ECO:0000259" key="6">
    <source>
        <dbReference type="PROSITE" id="PS51123"/>
    </source>
</evidence>
<evidence type="ECO:0000256" key="5">
    <source>
        <dbReference type="SAM" id="SignalP"/>
    </source>
</evidence>
<dbReference type="InterPro" id="IPR050330">
    <property type="entry name" value="Bact_OuterMem_StrucFunc"/>
</dbReference>
<feature type="signal peptide" evidence="5">
    <location>
        <begin position="1"/>
        <end position="32"/>
    </location>
</feature>
<gene>
    <name evidence="7" type="ordered locus">Mnod_1403</name>
</gene>
<dbReference type="EMBL" id="CP001349">
    <property type="protein sequence ID" value="ACL56402.1"/>
    <property type="molecule type" value="Genomic_DNA"/>
</dbReference>
<keyword evidence="5" id="KW-0732">Signal</keyword>
<dbReference type="InterPro" id="IPR036737">
    <property type="entry name" value="OmpA-like_sf"/>
</dbReference>
<evidence type="ECO:0000256" key="3">
    <source>
        <dbReference type="ARBA" id="ARBA00023237"/>
    </source>
</evidence>
<accession>B8IM58</accession>
<keyword evidence="3" id="KW-0998">Cell outer membrane</keyword>
<evidence type="ECO:0000256" key="4">
    <source>
        <dbReference type="PROSITE-ProRule" id="PRU00473"/>
    </source>
</evidence>
<keyword evidence="2 4" id="KW-0472">Membrane</keyword>